<proteinExistence type="predicted"/>
<protein>
    <submittedName>
        <fullName evidence="1">Tetratricopeptide repeat protein</fullName>
    </submittedName>
</protein>
<evidence type="ECO:0000313" key="2">
    <source>
        <dbReference type="Proteomes" id="UP000315082"/>
    </source>
</evidence>
<dbReference type="Gene3D" id="1.25.40.10">
    <property type="entry name" value="Tetratricopeptide repeat domain"/>
    <property type="match status" value="2"/>
</dbReference>
<dbReference type="InterPro" id="IPR011990">
    <property type="entry name" value="TPR-like_helical_dom_sf"/>
</dbReference>
<evidence type="ECO:0000313" key="1">
    <source>
        <dbReference type="EMBL" id="QDV67395.1"/>
    </source>
</evidence>
<reference evidence="1 2" key="1">
    <citation type="submission" date="2019-02" db="EMBL/GenBank/DDBJ databases">
        <title>Deep-cultivation of Planctomycetes and their phenomic and genomic characterization uncovers novel biology.</title>
        <authorList>
            <person name="Wiegand S."/>
            <person name="Jogler M."/>
            <person name="Boedeker C."/>
            <person name="Pinto D."/>
            <person name="Vollmers J."/>
            <person name="Rivas-Marin E."/>
            <person name="Kohn T."/>
            <person name="Peeters S.H."/>
            <person name="Heuer A."/>
            <person name="Rast P."/>
            <person name="Oberbeckmann S."/>
            <person name="Bunk B."/>
            <person name="Jeske O."/>
            <person name="Meyerdierks A."/>
            <person name="Storesund J.E."/>
            <person name="Kallscheuer N."/>
            <person name="Luecker S."/>
            <person name="Lage O.M."/>
            <person name="Pohl T."/>
            <person name="Merkel B.J."/>
            <person name="Hornburger P."/>
            <person name="Mueller R.-W."/>
            <person name="Bruemmer F."/>
            <person name="Labrenz M."/>
            <person name="Spormann A.M."/>
            <person name="Op den Camp H."/>
            <person name="Overmann J."/>
            <person name="Amann R."/>
            <person name="Jetten M.S.M."/>
            <person name="Mascher T."/>
            <person name="Medema M.H."/>
            <person name="Devos D.P."/>
            <person name="Kaster A.-K."/>
            <person name="Ovreas L."/>
            <person name="Rohde M."/>
            <person name="Galperin M.Y."/>
            <person name="Jogler C."/>
        </authorList>
    </citation>
    <scope>NUCLEOTIDE SEQUENCE [LARGE SCALE GENOMIC DNA]</scope>
    <source>
        <strain evidence="1 2">Poly24</strain>
    </source>
</reference>
<name>A0A518JPC0_9BACT</name>
<dbReference type="KEGG" id="rcf:Poly24_10900"/>
<dbReference type="Proteomes" id="UP000315082">
    <property type="component" value="Chromosome"/>
</dbReference>
<keyword evidence="2" id="KW-1185">Reference proteome</keyword>
<accession>A0A518JPC0</accession>
<dbReference type="EMBL" id="CP036348">
    <property type="protein sequence ID" value="QDV67395.1"/>
    <property type="molecule type" value="Genomic_DNA"/>
</dbReference>
<organism evidence="1 2">
    <name type="scientific">Rosistilla carotiformis</name>
    <dbReference type="NCBI Taxonomy" id="2528017"/>
    <lineage>
        <taxon>Bacteria</taxon>
        <taxon>Pseudomonadati</taxon>
        <taxon>Planctomycetota</taxon>
        <taxon>Planctomycetia</taxon>
        <taxon>Pirellulales</taxon>
        <taxon>Pirellulaceae</taxon>
        <taxon>Rosistilla</taxon>
    </lineage>
</organism>
<dbReference type="AlphaFoldDB" id="A0A518JPC0"/>
<gene>
    <name evidence="1" type="ORF">Poly24_10900</name>
</gene>
<sequence length="509" mass="56097">MEPMKPRRPRKQRKDFNPGAWLASRRWSQLLPAAPALLTATAITATCVWIQSKSESLQPRYLSALSQAVESDETEVAERYANKLAVLGASERPEVQWIRTVIDLRQGRLQAAQAMLEILAPSDTIGYPQAHLFVAQQLAQRGNIDPEGAERLKHHLLAASSLPRQRQWTAMTLSKIYLAQNDPKAATRVLEKIVDIQPEKWLLIAKLKKQQGDTAGEEHALASAVTSISKRVANAPNDVTSRLALAKATFPSEGFRATETILLEGLRRNPEEPKLRSAMASLYVRHSDDVRAVKTAQNSEIVGALQLIERALQLAPNHPLAIQRLMSLLDEHGVAEERANQVLSDLLASGEATATVHLLVATRAMLAGDDATAKRHMDLGYEKNPDLPVLLNNLAWLVARQTDPNLEEALGYSQRAISLVGRNAPGLARLRDTRGHILVKMERWHEAIDDLEAALPQLSDRAKSETHLALAKAYRSLKQPAVAASHEKQAAAIGLETLPTDGRLDHDED</sequence>
<dbReference type="SUPFAM" id="SSF48452">
    <property type="entry name" value="TPR-like"/>
    <property type="match status" value="2"/>
</dbReference>